<accession>A0AAE0ERI1</accession>
<dbReference type="AlphaFoldDB" id="A0AAE0ERI1"/>
<dbReference type="EMBL" id="LGRX02034390">
    <property type="protein sequence ID" value="KAK3237936.1"/>
    <property type="molecule type" value="Genomic_DNA"/>
</dbReference>
<reference evidence="2 3" key="1">
    <citation type="journal article" date="2015" name="Genome Biol. Evol.">
        <title>Comparative Genomics of a Bacterivorous Green Alga Reveals Evolutionary Causalities and Consequences of Phago-Mixotrophic Mode of Nutrition.</title>
        <authorList>
            <person name="Burns J.A."/>
            <person name="Paasch A."/>
            <person name="Narechania A."/>
            <person name="Kim E."/>
        </authorList>
    </citation>
    <scope>NUCLEOTIDE SEQUENCE [LARGE SCALE GENOMIC DNA]</scope>
    <source>
        <strain evidence="2 3">PLY_AMNH</strain>
    </source>
</reference>
<keyword evidence="3" id="KW-1185">Reference proteome</keyword>
<feature type="region of interest" description="Disordered" evidence="1">
    <location>
        <begin position="83"/>
        <end position="108"/>
    </location>
</feature>
<comment type="caution">
    <text evidence="2">The sequence shown here is derived from an EMBL/GenBank/DDBJ whole genome shotgun (WGS) entry which is preliminary data.</text>
</comment>
<proteinExistence type="predicted"/>
<sequence length="319" mass="35828">MRASENIAEYDLSQRPSPVPVFALDKAPKSENESALREVDVAMEDNVRHENEVPVHIKGRFGDQGKSAEEIREVGDGEIVLEDRETWQPDIGDSDSDGGSPETHREEDWDMCNTVVVKADAQQTADSDRHMDTSGEGVRVGHQSSSAQVFTQEQAMTVSANNGVQNMQFYDIVTPGEAGSWNDGALKVSNIDLFEEYMKEKEEEYLKKLVENVGNSYFKRQEPRGNLMPAAMLGTGNNRPAETEFHLEWYHICSNTQCIDPACKLCACRKHWCKHGSATASPPPGQPYGKDFHYNFSFAMSEKFQEVEFNVKIQAWIPN</sequence>
<gene>
    <name evidence="2" type="ORF">CYMTET_52013</name>
</gene>
<evidence type="ECO:0000313" key="3">
    <source>
        <dbReference type="Proteomes" id="UP001190700"/>
    </source>
</evidence>
<protein>
    <submittedName>
        <fullName evidence="2">Uncharacterized protein</fullName>
    </submittedName>
</protein>
<evidence type="ECO:0000256" key="1">
    <source>
        <dbReference type="SAM" id="MobiDB-lite"/>
    </source>
</evidence>
<dbReference type="Proteomes" id="UP001190700">
    <property type="component" value="Unassembled WGS sequence"/>
</dbReference>
<organism evidence="2 3">
    <name type="scientific">Cymbomonas tetramitiformis</name>
    <dbReference type="NCBI Taxonomy" id="36881"/>
    <lineage>
        <taxon>Eukaryota</taxon>
        <taxon>Viridiplantae</taxon>
        <taxon>Chlorophyta</taxon>
        <taxon>Pyramimonadophyceae</taxon>
        <taxon>Pyramimonadales</taxon>
        <taxon>Pyramimonadaceae</taxon>
        <taxon>Cymbomonas</taxon>
    </lineage>
</organism>
<evidence type="ECO:0000313" key="2">
    <source>
        <dbReference type="EMBL" id="KAK3237936.1"/>
    </source>
</evidence>
<name>A0AAE0ERI1_9CHLO</name>